<dbReference type="GO" id="GO:0015221">
    <property type="term" value="F:lipopolysaccharide transmembrane transporter activity"/>
    <property type="evidence" value="ECO:0007669"/>
    <property type="project" value="InterPro"/>
</dbReference>
<dbReference type="InterPro" id="IPR026265">
    <property type="entry name" value="LptC"/>
</dbReference>
<sequence>MKNIKNIIRSIVVLTGIAMLLSCENSILEVQSITSQEKAPESSGEEVEFIFTDSTRIKYRAFAVEFIEIKTEDADYQEFQKGGKIISYDDDGTVAGQIEANYAKHFVSNQLWELRNKVVAVSDDGNTINTELMYWDQNKGLIYSDQYVRIIDKDGQVLEGDSFTSDDKMNNIILKNVTGEVYLNDESQQ</sequence>
<organism evidence="1 2">
    <name type="scientific">Labilibaculum antarcticum</name>
    <dbReference type="NCBI Taxonomy" id="1717717"/>
    <lineage>
        <taxon>Bacteria</taxon>
        <taxon>Pseudomonadati</taxon>
        <taxon>Bacteroidota</taxon>
        <taxon>Bacteroidia</taxon>
        <taxon>Marinilabiliales</taxon>
        <taxon>Marinifilaceae</taxon>
        <taxon>Labilibaculum</taxon>
    </lineage>
</organism>
<dbReference type="Gene3D" id="2.60.450.10">
    <property type="entry name" value="Lipopolysaccharide (LPS) transport protein A like domain"/>
    <property type="match status" value="1"/>
</dbReference>
<dbReference type="KEGG" id="mbas:ALGA_2298"/>
<gene>
    <name evidence="1" type="ORF">ALGA_2298</name>
</gene>
<keyword evidence="2" id="KW-1185">Reference proteome</keyword>
<evidence type="ECO:0000313" key="1">
    <source>
        <dbReference type="EMBL" id="BAX80630.1"/>
    </source>
</evidence>
<proteinExistence type="predicted"/>
<dbReference type="Proteomes" id="UP000218267">
    <property type="component" value="Chromosome"/>
</dbReference>
<protein>
    <submittedName>
        <fullName evidence="1">LPS export ABC transporter periplasmic protein LptC</fullName>
    </submittedName>
</protein>
<dbReference type="RefSeq" id="WP_096429472.1">
    <property type="nucleotide sequence ID" value="NZ_AP018042.1"/>
</dbReference>
<reference evidence="1 2" key="1">
    <citation type="journal article" date="2018" name="Mar. Genomics">
        <title>Complete genome sequence of Marinifilaceae bacterium strain SPP2, isolated from the Antarctic marine sediment.</title>
        <authorList>
            <person name="Watanabe M."/>
            <person name="Kojima H."/>
            <person name="Fukui M."/>
        </authorList>
    </citation>
    <scope>NUCLEOTIDE SEQUENCE [LARGE SCALE GENOMIC DNA]</scope>
    <source>
        <strain evidence="1 2">SPP2</strain>
    </source>
</reference>
<dbReference type="NCBIfam" id="TIGR04409">
    <property type="entry name" value="LptC_YrbK"/>
    <property type="match status" value="1"/>
</dbReference>
<name>A0A1Y1CK25_9BACT</name>
<dbReference type="InterPro" id="IPR010664">
    <property type="entry name" value="LipoPS_assembly_LptC-rel"/>
</dbReference>
<accession>A0A1Y1CK25</accession>
<dbReference type="PROSITE" id="PS51257">
    <property type="entry name" value="PROKAR_LIPOPROTEIN"/>
    <property type="match status" value="1"/>
</dbReference>
<evidence type="ECO:0000313" key="2">
    <source>
        <dbReference type="Proteomes" id="UP000218267"/>
    </source>
</evidence>
<dbReference type="GO" id="GO:0005886">
    <property type="term" value="C:plasma membrane"/>
    <property type="evidence" value="ECO:0007669"/>
    <property type="project" value="InterPro"/>
</dbReference>
<dbReference type="Pfam" id="PF06835">
    <property type="entry name" value="LptC"/>
    <property type="match status" value="1"/>
</dbReference>
<dbReference type="AlphaFoldDB" id="A0A1Y1CK25"/>
<reference evidence="2" key="2">
    <citation type="journal article" date="2020" name="Antonie Van Leeuwenhoek">
        <title>Labilibaculum antarcticum sp. nov., a novel facultative anaerobic, psychrotorelant bacterium isolated from marine sediment of Antarctica.</title>
        <authorList>
            <person name="Watanabe M."/>
            <person name="Kojima H."/>
            <person name="Fukui M."/>
        </authorList>
    </citation>
    <scope>NUCLEOTIDE SEQUENCE [LARGE SCALE GENOMIC DNA]</scope>
    <source>
        <strain evidence="2">SPP2</strain>
    </source>
</reference>
<dbReference type="OrthoDB" id="9812080at2"/>
<dbReference type="EMBL" id="AP018042">
    <property type="protein sequence ID" value="BAX80630.1"/>
    <property type="molecule type" value="Genomic_DNA"/>
</dbReference>